<dbReference type="EMBL" id="CAACVS010000037">
    <property type="protein sequence ID" value="VEU34721.1"/>
    <property type="molecule type" value="Genomic_DNA"/>
</dbReference>
<dbReference type="Proteomes" id="UP000291116">
    <property type="component" value="Unassembled WGS sequence"/>
</dbReference>
<accession>A0A448YY40</accession>
<proteinExistence type="predicted"/>
<protein>
    <submittedName>
        <fullName evidence="1">Uncharacterized protein</fullName>
    </submittedName>
</protein>
<organism evidence="1 2">
    <name type="scientific">Pseudo-nitzschia multistriata</name>
    <dbReference type="NCBI Taxonomy" id="183589"/>
    <lineage>
        <taxon>Eukaryota</taxon>
        <taxon>Sar</taxon>
        <taxon>Stramenopiles</taxon>
        <taxon>Ochrophyta</taxon>
        <taxon>Bacillariophyta</taxon>
        <taxon>Bacillariophyceae</taxon>
        <taxon>Bacillariophycidae</taxon>
        <taxon>Bacillariales</taxon>
        <taxon>Bacillariaceae</taxon>
        <taxon>Pseudo-nitzschia</taxon>
    </lineage>
</organism>
<name>A0A448YY40_9STRA</name>
<keyword evidence="2" id="KW-1185">Reference proteome</keyword>
<evidence type="ECO:0000313" key="2">
    <source>
        <dbReference type="Proteomes" id="UP000291116"/>
    </source>
</evidence>
<reference evidence="1 2" key="1">
    <citation type="submission" date="2019-01" db="EMBL/GenBank/DDBJ databases">
        <authorList>
            <person name="Ferrante I. M."/>
        </authorList>
    </citation>
    <scope>NUCLEOTIDE SEQUENCE [LARGE SCALE GENOMIC DNA]</scope>
    <source>
        <strain evidence="1 2">B856</strain>
    </source>
</reference>
<dbReference type="OrthoDB" id="44581at2759"/>
<evidence type="ECO:0000313" key="1">
    <source>
        <dbReference type="EMBL" id="VEU34721.1"/>
    </source>
</evidence>
<sequence>MGPPPKPLPYDEWIRKNEEAELGQEMLSDEHVPPALLFLINRQRGIENKPYILPKIKSYAEDKDKLGELRANALDNYRFRHALQDQTLAELTAPNGRFNAEELCDLLNTAISNVDEEAVNQSTADVGQWIGDYMAANGYYPHQNSLIIKQMIMSTFPSINTDGKATPENIEQTLIRSRYLIGKYADLEEKKHGKYSLLGGILGKGHRPQFFT</sequence>
<gene>
    <name evidence="1" type="ORF">PSNMU_V1.4_AUG-EV-PASAV3_0014490</name>
</gene>
<dbReference type="AlphaFoldDB" id="A0A448YY40"/>